<dbReference type="KEGG" id="ffu:CLAFUR5_07278"/>
<proteinExistence type="predicted"/>
<reference evidence="2" key="2">
    <citation type="journal article" date="2022" name="Microb. Genom.">
        <title>A chromosome-scale genome assembly of the tomato pathogen Cladosporium fulvum reveals a compartmentalized genome architecture and the presence of a dispensable chromosome.</title>
        <authorList>
            <person name="Zaccaron A.Z."/>
            <person name="Chen L.H."/>
            <person name="Samaras A."/>
            <person name="Stergiopoulos I."/>
        </authorList>
    </citation>
    <scope>NUCLEOTIDE SEQUENCE</scope>
    <source>
        <strain evidence="2">Race5_Kim</strain>
    </source>
</reference>
<reference evidence="2" key="1">
    <citation type="submission" date="2021-12" db="EMBL/GenBank/DDBJ databases">
        <authorList>
            <person name="Zaccaron A."/>
            <person name="Stergiopoulos I."/>
        </authorList>
    </citation>
    <scope>NUCLEOTIDE SEQUENCE</scope>
    <source>
        <strain evidence="2">Race5_Kim</strain>
    </source>
</reference>
<dbReference type="RefSeq" id="XP_047763024.1">
    <property type="nucleotide sequence ID" value="XM_047906426.1"/>
</dbReference>
<feature type="region of interest" description="Disordered" evidence="1">
    <location>
        <begin position="1"/>
        <end position="105"/>
    </location>
</feature>
<gene>
    <name evidence="2" type="ORF">CLAFUR5_07278</name>
</gene>
<protein>
    <submittedName>
        <fullName evidence="2">Uncharacterized protein</fullName>
    </submittedName>
</protein>
<name>A0A9Q8PA30_PASFU</name>
<evidence type="ECO:0000256" key="1">
    <source>
        <dbReference type="SAM" id="MobiDB-lite"/>
    </source>
</evidence>
<evidence type="ECO:0000313" key="2">
    <source>
        <dbReference type="EMBL" id="UJO18658.1"/>
    </source>
</evidence>
<feature type="compositionally biased region" description="Basic and acidic residues" evidence="1">
    <location>
        <begin position="59"/>
        <end position="76"/>
    </location>
</feature>
<feature type="compositionally biased region" description="Polar residues" evidence="1">
    <location>
        <begin position="44"/>
        <end position="57"/>
    </location>
</feature>
<dbReference type="Proteomes" id="UP000756132">
    <property type="component" value="Chromosome 6"/>
</dbReference>
<dbReference type="AlphaFoldDB" id="A0A9Q8PA30"/>
<dbReference type="EMBL" id="CP090168">
    <property type="protein sequence ID" value="UJO18658.1"/>
    <property type="molecule type" value="Genomic_DNA"/>
</dbReference>
<dbReference type="GeneID" id="71987156"/>
<evidence type="ECO:0000313" key="3">
    <source>
        <dbReference type="Proteomes" id="UP000756132"/>
    </source>
</evidence>
<sequence length="105" mass="11661">MPNKTTKVKQAKKAKAADYYDKKEEKDKRNRVPAADAYAVDGEQVNQRPKTTANSFQRLLDKEAAEGKRATSDLKKASAKSKKDKKKLMSTSNASAADKEEVREG</sequence>
<keyword evidence="3" id="KW-1185">Reference proteome</keyword>
<accession>A0A9Q8PA30</accession>
<feature type="compositionally biased region" description="Basic residues" evidence="1">
    <location>
        <begin position="1"/>
        <end position="14"/>
    </location>
</feature>
<feature type="compositionally biased region" description="Basic residues" evidence="1">
    <location>
        <begin position="77"/>
        <end position="88"/>
    </location>
</feature>
<feature type="compositionally biased region" description="Basic and acidic residues" evidence="1">
    <location>
        <begin position="15"/>
        <end position="30"/>
    </location>
</feature>
<organism evidence="2 3">
    <name type="scientific">Passalora fulva</name>
    <name type="common">Tomato leaf mold</name>
    <name type="synonym">Cladosporium fulvum</name>
    <dbReference type="NCBI Taxonomy" id="5499"/>
    <lineage>
        <taxon>Eukaryota</taxon>
        <taxon>Fungi</taxon>
        <taxon>Dikarya</taxon>
        <taxon>Ascomycota</taxon>
        <taxon>Pezizomycotina</taxon>
        <taxon>Dothideomycetes</taxon>
        <taxon>Dothideomycetidae</taxon>
        <taxon>Mycosphaerellales</taxon>
        <taxon>Mycosphaerellaceae</taxon>
        <taxon>Fulvia</taxon>
    </lineage>
</organism>